<dbReference type="HAMAP" id="MF_02033">
    <property type="entry name" value="FtsA"/>
    <property type="match status" value="1"/>
</dbReference>
<evidence type="ECO:0000256" key="5">
    <source>
        <dbReference type="HAMAP-Rule" id="MF_02033"/>
    </source>
</evidence>
<dbReference type="STRING" id="1802772.A3H60_00630"/>
<evidence type="ECO:0000256" key="3">
    <source>
        <dbReference type="ARBA" id="ARBA00023136"/>
    </source>
</evidence>
<comment type="similarity">
    <text evidence="5 6">Belongs to the FtsA/MreB family.</text>
</comment>
<evidence type="ECO:0000256" key="4">
    <source>
        <dbReference type="ARBA" id="ARBA00023306"/>
    </source>
</evidence>
<dbReference type="InterPro" id="IPR050696">
    <property type="entry name" value="FtsA/MreB"/>
</dbReference>
<evidence type="ECO:0000313" key="8">
    <source>
        <dbReference type="EMBL" id="OHB09607.1"/>
    </source>
</evidence>
<organism evidence="8 9">
    <name type="scientific">Candidatus Zambryskibacteria bacterium RIFCSPLOWO2_02_FULL_44_12b</name>
    <dbReference type="NCBI Taxonomy" id="1802772"/>
    <lineage>
        <taxon>Bacteria</taxon>
        <taxon>Candidatus Zambryskiibacteriota</taxon>
    </lineage>
</organism>
<evidence type="ECO:0000256" key="6">
    <source>
        <dbReference type="PIRNR" id="PIRNR003101"/>
    </source>
</evidence>
<dbReference type="InterPro" id="IPR020823">
    <property type="entry name" value="Cell_div_FtsA"/>
</dbReference>
<dbReference type="PANTHER" id="PTHR32432">
    <property type="entry name" value="CELL DIVISION PROTEIN FTSA-RELATED"/>
    <property type="match status" value="1"/>
</dbReference>
<dbReference type="EMBL" id="MHWP01000030">
    <property type="protein sequence ID" value="OHB09607.1"/>
    <property type="molecule type" value="Genomic_DNA"/>
</dbReference>
<evidence type="ECO:0000313" key="9">
    <source>
        <dbReference type="Proteomes" id="UP000177202"/>
    </source>
</evidence>
<dbReference type="GO" id="GO:0043093">
    <property type="term" value="P:FtsZ-dependent cytokinesis"/>
    <property type="evidence" value="ECO:0007669"/>
    <property type="project" value="UniProtKB-UniRule"/>
</dbReference>
<keyword evidence="2 5" id="KW-0132">Cell division</keyword>
<feature type="domain" description="SHS2" evidence="7">
    <location>
        <begin position="6"/>
        <end position="200"/>
    </location>
</feature>
<dbReference type="InterPro" id="IPR003494">
    <property type="entry name" value="SHS2_FtsA"/>
</dbReference>
<evidence type="ECO:0000256" key="1">
    <source>
        <dbReference type="ARBA" id="ARBA00022475"/>
    </source>
</evidence>
<dbReference type="AlphaFoldDB" id="A0A1G2UJL1"/>
<dbReference type="Proteomes" id="UP000177202">
    <property type="component" value="Unassembled WGS sequence"/>
</dbReference>
<comment type="function">
    <text evidence="5 6">Cell division protein that is involved in the assembly of the Z ring. May serve as a membrane anchor for the Z ring.</text>
</comment>
<dbReference type="GO" id="GO:0032153">
    <property type="term" value="C:cell division site"/>
    <property type="evidence" value="ECO:0007669"/>
    <property type="project" value="UniProtKB-UniRule"/>
</dbReference>
<sequence length="400" mass="42931">MARQIVVGIDIGTSETRVIVAEGIIQNGRITPKIIGTGTSESRGVYRGYVADQTEATKSVRLAVSRAEKVAGIKIKRAYVSFGGIGLGSVVSNGSVVISKADLEITNRDMATALEAAESGISPATIMNKRIINTVPIEYKIDGKVVWGQAVGLKAERLEVKALFITCLEHHLSDLINTVEEAGVEVVDVVAASVALSFVTLSKKQKRVGCLLVDMGAETLSVVVFENSNLISLEVFPIGGNDLTNDIALGLKVSLENAENIKIDLDRGTHPAKKKLEEIVSKRLRYCFGLIETHLKSIGRDALLPAGAIISGGSANITGIKSISENSLKLPSQLAEVYFGSSTEGKVRDRSWAVACGLALVGFNADNEKNSIGIRNGKPLAERSKHWRRLISRWISQFLP</sequence>
<dbReference type="Pfam" id="PF14450">
    <property type="entry name" value="FtsA"/>
    <property type="match status" value="1"/>
</dbReference>
<keyword evidence="1 5" id="KW-1003">Cell membrane</keyword>
<dbReference type="Pfam" id="PF02491">
    <property type="entry name" value="SHS2_FTSA"/>
    <property type="match status" value="1"/>
</dbReference>
<evidence type="ECO:0000256" key="2">
    <source>
        <dbReference type="ARBA" id="ARBA00022618"/>
    </source>
</evidence>
<reference evidence="8 9" key="1">
    <citation type="journal article" date="2016" name="Nat. Commun.">
        <title>Thousands of microbial genomes shed light on interconnected biogeochemical processes in an aquifer system.</title>
        <authorList>
            <person name="Anantharaman K."/>
            <person name="Brown C.T."/>
            <person name="Hug L.A."/>
            <person name="Sharon I."/>
            <person name="Castelle C.J."/>
            <person name="Probst A.J."/>
            <person name="Thomas B.C."/>
            <person name="Singh A."/>
            <person name="Wilkins M.J."/>
            <person name="Karaoz U."/>
            <person name="Brodie E.L."/>
            <person name="Williams K.H."/>
            <person name="Hubbard S.S."/>
            <person name="Banfield J.F."/>
        </authorList>
    </citation>
    <scope>NUCLEOTIDE SEQUENCE [LARGE SCALE GENOMIC DNA]</scope>
</reference>
<proteinExistence type="inferred from homology"/>
<comment type="caution">
    <text evidence="8">The sequence shown here is derived from an EMBL/GenBank/DDBJ whole genome shotgun (WGS) entry which is preliminary data.</text>
</comment>
<keyword evidence="4 5" id="KW-0131">Cell cycle</keyword>
<dbReference type="InterPro" id="IPR043129">
    <property type="entry name" value="ATPase_NBD"/>
</dbReference>
<protein>
    <recommendedName>
        <fullName evidence="5 6">Cell division protein FtsA</fullName>
    </recommendedName>
</protein>
<name>A0A1G2UJL1_9BACT</name>
<dbReference type="NCBIfam" id="TIGR01174">
    <property type="entry name" value="ftsA"/>
    <property type="match status" value="1"/>
</dbReference>
<evidence type="ECO:0000259" key="7">
    <source>
        <dbReference type="SMART" id="SM00842"/>
    </source>
</evidence>
<comment type="subunit">
    <text evidence="5">Self-interacts. Interacts with FtsZ.</text>
</comment>
<dbReference type="PIRSF" id="PIRSF003101">
    <property type="entry name" value="FtsA"/>
    <property type="match status" value="1"/>
</dbReference>
<dbReference type="SUPFAM" id="SSF53067">
    <property type="entry name" value="Actin-like ATPase domain"/>
    <property type="match status" value="2"/>
</dbReference>
<keyword evidence="3 5" id="KW-0472">Membrane</keyword>
<dbReference type="Gene3D" id="3.30.420.40">
    <property type="match status" value="3"/>
</dbReference>
<accession>A0A1G2UJL1</accession>
<gene>
    <name evidence="5" type="primary">ftsA</name>
    <name evidence="8" type="ORF">A3H60_00630</name>
</gene>
<dbReference type="GO" id="GO:0009898">
    <property type="term" value="C:cytoplasmic side of plasma membrane"/>
    <property type="evidence" value="ECO:0007669"/>
    <property type="project" value="UniProtKB-UniRule"/>
</dbReference>
<dbReference type="PANTHER" id="PTHR32432:SF4">
    <property type="entry name" value="CELL DIVISION PROTEIN FTSA"/>
    <property type="match status" value="1"/>
</dbReference>
<dbReference type="SMART" id="SM00842">
    <property type="entry name" value="FtsA"/>
    <property type="match status" value="1"/>
</dbReference>
<comment type="subcellular location">
    <subcellularLocation>
        <location evidence="5">Cell membrane</location>
        <topology evidence="5">Peripheral membrane protein</topology>
        <orientation evidence="5">Cytoplasmic side</orientation>
    </subcellularLocation>
    <text evidence="5">Localizes to the Z ring in an FtsZ-dependent manner. Targeted to the membrane through a conserved C-terminal amphipathic helix.</text>
</comment>